<proteinExistence type="predicted"/>
<gene>
    <name evidence="1" type="ORF">AGR13a_Lc30077</name>
</gene>
<reference evidence="1 2" key="1">
    <citation type="submission" date="2016-01" db="EMBL/GenBank/DDBJ databases">
        <authorList>
            <person name="Regsiter A."/>
            <person name="william w."/>
        </authorList>
    </citation>
    <scope>NUCLEOTIDE SEQUENCE [LARGE SCALE GENOMIC DNA]</scope>
    <source>
        <strain evidence="1 2">CFBP 6927</strain>
    </source>
</reference>
<name>A0ABM9VLS5_9HYPH</name>
<evidence type="ECO:0000313" key="2">
    <source>
        <dbReference type="Proteomes" id="UP000191812"/>
    </source>
</evidence>
<sequence length="166" mass="18793">MQRGVPRQYYPDHAKRIAAGVNVVVRPLVDNFTVHNVHDATVELEKLRCEVNERRHLVPGLSSLCTFDFTETLSVCSDHPTQFNHSPATFGWPHVTPFRKCIIRHVDCLPHLCGATVGDLLQLLPGPRIDLYAKFIDRRPDVFTADVVVDPDRHSFLLSSILAFEI</sequence>
<organism evidence="1 2">
    <name type="scientific">Agrobacterium genomosp. 13 str. CFBP 6927</name>
    <dbReference type="NCBI Taxonomy" id="1183428"/>
    <lineage>
        <taxon>Bacteria</taxon>
        <taxon>Pseudomonadati</taxon>
        <taxon>Pseudomonadota</taxon>
        <taxon>Alphaproteobacteria</taxon>
        <taxon>Hyphomicrobiales</taxon>
        <taxon>Rhizobiaceae</taxon>
        <taxon>Rhizobium/Agrobacterium group</taxon>
        <taxon>Agrobacterium</taxon>
        <taxon>Agrobacterium tumefaciens complex</taxon>
    </lineage>
</organism>
<evidence type="ECO:0000313" key="1">
    <source>
        <dbReference type="EMBL" id="CUX58068.1"/>
    </source>
</evidence>
<comment type="caution">
    <text evidence="1">The sequence shown here is derived from an EMBL/GenBank/DDBJ whole genome shotgun (WGS) entry which is preliminary data.</text>
</comment>
<dbReference type="Proteomes" id="UP000191812">
    <property type="component" value="Unassembled WGS sequence"/>
</dbReference>
<protein>
    <submittedName>
        <fullName evidence="1">Uncharacterized protein</fullName>
    </submittedName>
</protein>
<dbReference type="EMBL" id="FBWH01000042">
    <property type="protein sequence ID" value="CUX58068.1"/>
    <property type="molecule type" value="Genomic_DNA"/>
</dbReference>
<keyword evidence="2" id="KW-1185">Reference proteome</keyword>
<accession>A0ABM9VLS5</accession>